<keyword evidence="4" id="KW-1185">Reference proteome</keyword>
<comment type="caution">
    <text evidence="3">The sequence shown here is derived from an EMBL/GenBank/DDBJ whole genome shotgun (WGS) entry which is preliminary data.</text>
</comment>
<dbReference type="EMBL" id="LFYR01001258">
    <property type="protein sequence ID" value="KMZ63172.1"/>
    <property type="molecule type" value="Genomic_DNA"/>
</dbReference>
<dbReference type="Gene3D" id="3.40.50.1820">
    <property type="entry name" value="alpha/beta hydrolase"/>
    <property type="match status" value="1"/>
</dbReference>
<dbReference type="PANTHER" id="PTHR46483:SF4">
    <property type="entry name" value="PHOSPHOLIPASE A1 PLIP2, CHLOROPLASTIC"/>
    <property type="match status" value="1"/>
</dbReference>
<dbReference type="CDD" id="cd00519">
    <property type="entry name" value="Lipase_3"/>
    <property type="match status" value="1"/>
</dbReference>
<name>A0A0K9P4M9_ZOSMR</name>
<dbReference type="AlphaFoldDB" id="A0A0K9P4M9"/>
<dbReference type="Pfam" id="PF01764">
    <property type="entry name" value="Lipase_3"/>
    <property type="match status" value="1"/>
</dbReference>
<dbReference type="PANTHER" id="PTHR46483">
    <property type="entry name" value="PHOSPHOLIPASE A1 PLIP2, CHLOROPLASTIC"/>
    <property type="match status" value="1"/>
</dbReference>
<evidence type="ECO:0000313" key="4">
    <source>
        <dbReference type="Proteomes" id="UP000036987"/>
    </source>
</evidence>
<proteinExistence type="predicted"/>
<dbReference type="SUPFAM" id="SSF53474">
    <property type="entry name" value="alpha/beta-Hydrolases"/>
    <property type="match status" value="1"/>
</dbReference>
<evidence type="ECO:0000259" key="2">
    <source>
        <dbReference type="Pfam" id="PF01764"/>
    </source>
</evidence>
<dbReference type="OrthoDB" id="438440at2759"/>
<dbReference type="InterPro" id="IPR002921">
    <property type="entry name" value="Fungal_lipase-type"/>
</dbReference>
<feature type="region of interest" description="Disordered" evidence="1">
    <location>
        <begin position="276"/>
        <end position="299"/>
    </location>
</feature>
<organism evidence="3 4">
    <name type="scientific">Zostera marina</name>
    <name type="common">Eelgrass</name>
    <dbReference type="NCBI Taxonomy" id="29655"/>
    <lineage>
        <taxon>Eukaryota</taxon>
        <taxon>Viridiplantae</taxon>
        <taxon>Streptophyta</taxon>
        <taxon>Embryophyta</taxon>
        <taxon>Tracheophyta</taxon>
        <taxon>Spermatophyta</taxon>
        <taxon>Magnoliopsida</taxon>
        <taxon>Liliopsida</taxon>
        <taxon>Zosteraceae</taxon>
        <taxon>Zostera</taxon>
    </lineage>
</organism>
<sequence length="694" mass="78537">MDVVSIQPVPYFAAFSSHPVDVQPQRNKRIKVSASLRSVETKPAEEKRRHVFQIPVKGLWSKKEEHEENSAKEGERKEMNKEEMIEKKRRKVNWAMQILRIGLIWQGEKRERPQEEQIADGVEQSDLCVGCCDGGEEGCDYAGDEVEIHKDSFSKLLRRVSLTEARLYERLSVLGNLAYRIPEIKEDGINPRYQKLFGKENCLHFVTSSLEKKLQSSTTKITNEKDDVVARRPTKEHKNMSSDTQKKNVRIKASTTYNILASAASYVQSHTQKVLPFGSHSTDTKSNPGKQVHENDDSGIARSGEASFVAATNTVTAVVAAKDEVKEAVANDLNTSRSAPCEWFICDDSSSRTRYFVIQGSGTLASWQANLLFEPIEFEGLGVYVHRGIYEAAKGIYEQMLAEVKSHLKSHGKFATLCFTGHSLGGSLSLLVNLMLLIRKEVPLSSLLPVVTFGSPTIMCGGNHLLEKLGLPLSHVQAITMHRDIVPRAFSCHYPHHVRQILKTINKNFRTHSCLIHQEMLYEPMGQVLILQPDEKISPYHHLLPFGSGLYVMMVESSQTESIVFSKRLLRRAKSVFFNSPHPLEILSDRSSYGAGGSITRDHDMGSYFRSIRQVIVVELIQIRKANKKHQRMKIWKYRNRRSQQMIDLSVFYEIGMGSIKKFRKVFVSKHVELLAVLMLPIQFLLSMVGQIAA</sequence>
<feature type="region of interest" description="Disordered" evidence="1">
    <location>
        <begin position="63"/>
        <end position="82"/>
    </location>
</feature>
<dbReference type="Proteomes" id="UP000036987">
    <property type="component" value="Unassembled WGS sequence"/>
</dbReference>
<accession>A0A0K9P4M9</accession>
<dbReference type="GO" id="GO:0006629">
    <property type="term" value="P:lipid metabolic process"/>
    <property type="evidence" value="ECO:0007669"/>
    <property type="project" value="InterPro"/>
</dbReference>
<gene>
    <name evidence="3" type="ORF">ZOSMA_41G00140</name>
</gene>
<evidence type="ECO:0000256" key="1">
    <source>
        <dbReference type="SAM" id="MobiDB-lite"/>
    </source>
</evidence>
<protein>
    <submittedName>
        <fullName evidence="3">Putative Triacylglycerol lipase</fullName>
    </submittedName>
</protein>
<dbReference type="InterPro" id="IPR043367">
    <property type="entry name" value="PLIP1/2/3"/>
</dbReference>
<evidence type="ECO:0000313" key="3">
    <source>
        <dbReference type="EMBL" id="KMZ63172.1"/>
    </source>
</evidence>
<reference evidence="4" key="1">
    <citation type="journal article" date="2016" name="Nature">
        <title>The genome of the seagrass Zostera marina reveals angiosperm adaptation to the sea.</title>
        <authorList>
            <person name="Olsen J.L."/>
            <person name="Rouze P."/>
            <person name="Verhelst B."/>
            <person name="Lin Y.-C."/>
            <person name="Bayer T."/>
            <person name="Collen J."/>
            <person name="Dattolo E."/>
            <person name="De Paoli E."/>
            <person name="Dittami S."/>
            <person name="Maumus F."/>
            <person name="Michel G."/>
            <person name="Kersting A."/>
            <person name="Lauritano C."/>
            <person name="Lohaus R."/>
            <person name="Toepel M."/>
            <person name="Tonon T."/>
            <person name="Vanneste K."/>
            <person name="Amirebrahimi M."/>
            <person name="Brakel J."/>
            <person name="Bostroem C."/>
            <person name="Chovatia M."/>
            <person name="Grimwood J."/>
            <person name="Jenkins J.W."/>
            <person name="Jueterbock A."/>
            <person name="Mraz A."/>
            <person name="Stam W.T."/>
            <person name="Tice H."/>
            <person name="Bornberg-Bauer E."/>
            <person name="Green P.J."/>
            <person name="Pearson G.A."/>
            <person name="Procaccini G."/>
            <person name="Duarte C.M."/>
            <person name="Schmutz J."/>
            <person name="Reusch T.B.H."/>
            <person name="Van de Peer Y."/>
        </authorList>
    </citation>
    <scope>NUCLEOTIDE SEQUENCE [LARGE SCALE GENOMIC DNA]</scope>
    <source>
        <strain evidence="4">cv. Finnish</strain>
    </source>
</reference>
<feature type="compositionally biased region" description="Polar residues" evidence="1">
    <location>
        <begin position="279"/>
        <end position="289"/>
    </location>
</feature>
<dbReference type="GO" id="GO:0008970">
    <property type="term" value="F:phospholipase A1 activity"/>
    <property type="evidence" value="ECO:0007669"/>
    <property type="project" value="InterPro"/>
</dbReference>
<feature type="domain" description="Fungal lipase-type" evidence="2">
    <location>
        <begin position="356"/>
        <end position="492"/>
    </location>
</feature>
<dbReference type="InterPro" id="IPR029058">
    <property type="entry name" value="AB_hydrolase_fold"/>
</dbReference>
<dbReference type="OMA" id="QMLPEIH"/>